<evidence type="ECO:0000313" key="3">
    <source>
        <dbReference type="Proteomes" id="UP000194350"/>
    </source>
</evidence>
<keyword evidence="3" id="KW-1185">Reference proteome</keyword>
<accession>A0A1Y2SCW1</accession>
<dbReference type="AlphaFoldDB" id="A0A1Y2SCW1"/>
<dbReference type="Proteomes" id="UP000194350">
    <property type="component" value="Unassembled WGS sequence"/>
</dbReference>
<evidence type="ECO:0000256" key="1">
    <source>
        <dbReference type="SAM" id="Phobius"/>
    </source>
</evidence>
<dbReference type="EMBL" id="MUBJ01000010">
    <property type="protein sequence ID" value="OTA16109.1"/>
    <property type="molecule type" value="Genomic_DNA"/>
</dbReference>
<keyword evidence="1" id="KW-0812">Transmembrane</keyword>
<sequence>MIPNSYWLFIELFMLVTFLIITKKTVFQQILSVFIQFNEGNFKKK</sequence>
<proteinExistence type="predicted"/>
<feature type="transmembrane region" description="Helical" evidence="1">
    <location>
        <begin position="6"/>
        <end position="22"/>
    </location>
</feature>
<organism evidence="2 3">
    <name type="scientific">Xenorhabdus vietnamensis</name>
    <dbReference type="NCBI Taxonomy" id="351656"/>
    <lineage>
        <taxon>Bacteria</taxon>
        <taxon>Pseudomonadati</taxon>
        <taxon>Pseudomonadota</taxon>
        <taxon>Gammaproteobacteria</taxon>
        <taxon>Enterobacterales</taxon>
        <taxon>Morganellaceae</taxon>
        <taxon>Xenorhabdus</taxon>
    </lineage>
</organism>
<reference evidence="2 3" key="1">
    <citation type="submission" date="2016-10" db="EMBL/GenBank/DDBJ databases">
        <title>Systematic genetic and metabolomic analysis of Xenorhabdus and Photorhabdus spp., highlights the requirements for a dual symbiotic and pathogenic life style.</title>
        <authorList>
            <person name="Tobias N.J."/>
            <person name="Wolff H."/>
            <person name="Djahanschiri B."/>
            <person name="Pidot S.J."/>
            <person name="Stinear T.P."/>
            <person name="Ebersberger I."/>
            <person name="Bode H.B."/>
        </authorList>
    </citation>
    <scope>NUCLEOTIDE SEQUENCE [LARGE SCALE GENOMIC DNA]</scope>
    <source>
        <strain evidence="2 3">DSM 22392</strain>
    </source>
</reference>
<name>A0A1Y2SCW1_9GAMM</name>
<protein>
    <submittedName>
        <fullName evidence="2">Uncharacterized protein</fullName>
    </submittedName>
</protein>
<comment type="caution">
    <text evidence="2">The sequence shown here is derived from an EMBL/GenBank/DDBJ whole genome shotgun (WGS) entry which is preliminary data.</text>
</comment>
<evidence type="ECO:0000313" key="2">
    <source>
        <dbReference type="EMBL" id="OTA16109.1"/>
    </source>
</evidence>
<dbReference type="STRING" id="351656.Xvie_02150"/>
<keyword evidence="1" id="KW-1133">Transmembrane helix</keyword>
<gene>
    <name evidence="2" type="ORF">Xvie_02150</name>
</gene>
<keyword evidence="1" id="KW-0472">Membrane</keyword>